<comment type="caution">
    <text evidence="2">The sequence shown here is derived from an EMBL/GenBank/DDBJ whole genome shotgun (WGS) entry which is preliminary data.</text>
</comment>
<protein>
    <submittedName>
        <fullName evidence="2">Uncharacterized protein</fullName>
    </submittedName>
</protein>
<organism evidence="2 3">
    <name type="scientific">Cucurbita argyrosperma subsp. sororia</name>
    <dbReference type="NCBI Taxonomy" id="37648"/>
    <lineage>
        <taxon>Eukaryota</taxon>
        <taxon>Viridiplantae</taxon>
        <taxon>Streptophyta</taxon>
        <taxon>Embryophyta</taxon>
        <taxon>Tracheophyta</taxon>
        <taxon>Spermatophyta</taxon>
        <taxon>Magnoliopsida</taxon>
        <taxon>eudicotyledons</taxon>
        <taxon>Gunneridae</taxon>
        <taxon>Pentapetalae</taxon>
        <taxon>rosids</taxon>
        <taxon>fabids</taxon>
        <taxon>Cucurbitales</taxon>
        <taxon>Cucurbitaceae</taxon>
        <taxon>Cucurbiteae</taxon>
        <taxon>Cucurbita</taxon>
    </lineage>
</organism>
<feature type="compositionally biased region" description="Low complexity" evidence="1">
    <location>
        <begin position="21"/>
        <end position="31"/>
    </location>
</feature>
<feature type="region of interest" description="Disordered" evidence="1">
    <location>
        <begin position="1"/>
        <end position="31"/>
    </location>
</feature>
<evidence type="ECO:0000313" key="3">
    <source>
        <dbReference type="Proteomes" id="UP000685013"/>
    </source>
</evidence>
<proteinExistence type="predicted"/>
<gene>
    <name evidence="2" type="ORF">SDJN03_03735</name>
</gene>
<accession>A0AAV6P6A9</accession>
<feature type="non-terminal residue" evidence="2">
    <location>
        <position position="1"/>
    </location>
</feature>
<evidence type="ECO:0000256" key="1">
    <source>
        <dbReference type="SAM" id="MobiDB-lite"/>
    </source>
</evidence>
<evidence type="ECO:0000313" key="2">
    <source>
        <dbReference type="EMBL" id="KAG6606418.1"/>
    </source>
</evidence>
<reference evidence="2 3" key="1">
    <citation type="journal article" date="2021" name="Hortic Res">
        <title>The domestication of Cucurbita argyrosperma as revealed by the genome of its wild relative.</title>
        <authorList>
            <person name="Barrera-Redondo J."/>
            <person name="Sanchez-de la Vega G."/>
            <person name="Aguirre-Liguori J.A."/>
            <person name="Castellanos-Morales G."/>
            <person name="Gutierrez-Guerrero Y.T."/>
            <person name="Aguirre-Dugua X."/>
            <person name="Aguirre-Planter E."/>
            <person name="Tenaillon M.I."/>
            <person name="Lira-Saade R."/>
            <person name="Eguiarte L.E."/>
        </authorList>
    </citation>
    <scope>NUCLEOTIDE SEQUENCE [LARGE SCALE GENOMIC DNA]</scope>
    <source>
        <strain evidence="2">JBR-2021</strain>
    </source>
</reference>
<dbReference type="AlphaFoldDB" id="A0AAV6P6A9"/>
<dbReference type="Proteomes" id="UP000685013">
    <property type="component" value="Chromosome 2"/>
</dbReference>
<name>A0AAV6P6A9_9ROSI</name>
<sequence>MALHNKNLTAPHRDRSQFTASSASSPSISPPRNILPLILSTPHSHFLVVASAAAATRFRCHLPLATKLLG</sequence>
<keyword evidence="3" id="KW-1185">Reference proteome</keyword>
<dbReference type="EMBL" id="JAGKQH010000002">
    <property type="protein sequence ID" value="KAG6606418.1"/>
    <property type="molecule type" value="Genomic_DNA"/>
</dbReference>